<keyword evidence="3" id="KW-1185">Reference proteome</keyword>
<evidence type="ECO:0000313" key="3">
    <source>
        <dbReference type="Proteomes" id="UP001172159"/>
    </source>
</evidence>
<evidence type="ECO:0000313" key="2">
    <source>
        <dbReference type="EMBL" id="KAK0747303.1"/>
    </source>
</evidence>
<reference evidence="2" key="1">
    <citation type="submission" date="2023-06" db="EMBL/GenBank/DDBJ databases">
        <title>Genome-scale phylogeny and comparative genomics of the fungal order Sordariales.</title>
        <authorList>
            <consortium name="Lawrence Berkeley National Laboratory"/>
            <person name="Hensen N."/>
            <person name="Bonometti L."/>
            <person name="Westerberg I."/>
            <person name="Brannstrom I.O."/>
            <person name="Guillou S."/>
            <person name="Cros-Aarteil S."/>
            <person name="Calhoun S."/>
            <person name="Haridas S."/>
            <person name="Kuo A."/>
            <person name="Mondo S."/>
            <person name="Pangilinan J."/>
            <person name="Riley R."/>
            <person name="Labutti K."/>
            <person name="Andreopoulos B."/>
            <person name="Lipzen A."/>
            <person name="Chen C."/>
            <person name="Yanf M."/>
            <person name="Daum C."/>
            <person name="Ng V."/>
            <person name="Clum A."/>
            <person name="Steindorff A."/>
            <person name="Ohm R."/>
            <person name="Martin F."/>
            <person name="Silar P."/>
            <person name="Natvig D."/>
            <person name="Lalanne C."/>
            <person name="Gautier V."/>
            <person name="Ament-Velasquez S.L."/>
            <person name="Kruys A."/>
            <person name="Hutchinson M.I."/>
            <person name="Powell A.J."/>
            <person name="Barry K."/>
            <person name="Miller A.N."/>
            <person name="Grigoriev I.V."/>
            <person name="Debuchy R."/>
            <person name="Gladieux P."/>
            <person name="Thoren M.H."/>
            <person name="Johannesson H."/>
        </authorList>
    </citation>
    <scope>NUCLEOTIDE SEQUENCE</scope>
    <source>
        <strain evidence="2">CBS 540.89</strain>
    </source>
</reference>
<dbReference type="AlphaFoldDB" id="A0AA40EXD8"/>
<feature type="compositionally biased region" description="Acidic residues" evidence="1">
    <location>
        <begin position="301"/>
        <end position="318"/>
    </location>
</feature>
<gene>
    <name evidence="2" type="ORF">B0T21DRAFT_405943</name>
</gene>
<feature type="compositionally biased region" description="Low complexity" evidence="1">
    <location>
        <begin position="256"/>
        <end position="271"/>
    </location>
</feature>
<proteinExistence type="predicted"/>
<dbReference type="Proteomes" id="UP001172159">
    <property type="component" value="Unassembled WGS sequence"/>
</dbReference>
<feature type="region of interest" description="Disordered" evidence="1">
    <location>
        <begin position="233"/>
        <end position="271"/>
    </location>
</feature>
<dbReference type="EMBL" id="JAUKTV010000001">
    <property type="protein sequence ID" value="KAK0747303.1"/>
    <property type="molecule type" value="Genomic_DNA"/>
</dbReference>
<accession>A0AA40EXD8</accession>
<comment type="caution">
    <text evidence="2">The sequence shown here is derived from an EMBL/GenBank/DDBJ whole genome shotgun (WGS) entry which is preliminary data.</text>
</comment>
<sequence>MSLSKRKVTTFDGVRRKLDRYCQLADKMREYRLTQDELTLMCRERTSYCSLGQVFRQRLLVLLQMEREEADAWRRTIASQFPEWFDLPGKQEDQFFMKDWEILRELGENAIFPDTQLAQLKLIENLVKSLIDEKLKREKETPGRRSYVDAAVQTNNGPWDGPARSTPFIAQPPVHMASKTAPRPFQSYTKIPREIQVPVTQSPRSVEKPSPSKVAPLFTQTSTFSPVPAAQQYPAAPMAQTEGVTIKRPPKRQRQSYSHSSSSSSAYEPDSASFALASSLSSLADDALSFLEEVSVIATESDIDQQQDHQESEDEEGE</sequence>
<protein>
    <submittedName>
        <fullName evidence="2">Uncharacterized protein</fullName>
    </submittedName>
</protein>
<organism evidence="2 3">
    <name type="scientific">Apiosordaria backusii</name>
    <dbReference type="NCBI Taxonomy" id="314023"/>
    <lineage>
        <taxon>Eukaryota</taxon>
        <taxon>Fungi</taxon>
        <taxon>Dikarya</taxon>
        <taxon>Ascomycota</taxon>
        <taxon>Pezizomycotina</taxon>
        <taxon>Sordariomycetes</taxon>
        <taxon>Sordariomycetidae</taxon>
        <taxon>Sordariales</taxon>
        <taxon>Lasiosphaeriaceae</taxon>
        <taxon>Apiosordaria</taxon>
    </lineage>
</organism>
<name>A0AA40EXD8_9PEZI</name>
<feature type="region of interest" description="Disordered" evidence="1">
    <location>
        <begin position="298"/>
        <end position="318"/>
    </location>
</feature>
<evidence type="ECO:0000256" key="1">
    <source>
        <dbReference type="SAM" id="MobiDB-lite"/>
    </source>
</evidence>